<evidence type="ECO:0000313" key="2">
    <source>
        <dbReference type="Proteomes" id="UP000628775"/>
    </source>
</evidence>
<organism evidence="1 2">
    <name type="scientific">Pullulanibacillus camelliae</name>
    <dbReference type="NCBI Taxonomy" id="1707096"/>
    <lineage>
        <taxon>Bacteria</taxon>
        <taxon>Bacillati</taxon>
        <taxon>Bacillota</taxon>
        <taxon>Bacilli</taxon>
        <taxon>Bacillales</taxon>
        <taxon>Sporolactobacillaceae</taxon>
        <taxon>Pullulanibacillus</taxon>
    </lineage>
</organism>
<keyword evidence="2" id="KW-1185">Reference proteome</keyword>
<accession>A0A8J3DX79</accession>
<gene>
    <name evidence="1" type="ORF">GCM10011391_28110</name>
</gene>
<dbReference type="NCBIfam" id="TIGR01542">
    <property type="entry name" value="A118_put_portal"/>
    <property type="match status" value="1"/>
</dbReference>
<dbReference type="AlphaFoldDB" id="A0A8J3DX79"/>
<dbReference type="EMBL" id="BMIR01000014">
    <property type="protein sequence ID" value="GGE47720.1"/>
    <property type="molecule type" value="Genomic_DNA"/>
</dbReference>
<proteinExistence type="predicted"/>
<dbReference type="Proteomes" id="UP000628775">
    <property type="component" value="Unassembled WGS sequence"/>
</dbReference>
<dbReference type="RefSeq" id="WP_188695383.1">
    <property type="nucleotide sequence ID" value="NZ_BMIR01000014.1"/>
</dbReference>
<dbReference type="PIRSF" id="PIRSF011911">
    <property type="entry name" value="A118_put_portal"/>
    <property type="match status" value="1"/>
</dbReference>
<comment type="caution">
    <text evidence="1">The sequence shown here is derived from an EMBL/GenBank/DDBJ whole genome shotgun (WGS) entry which is preliminary data.</text>
</comment>
<reference evidence="1" key="1">
    <citation type="journal article" date="2014" name="Int. J. Syst. Evol. Microbiol.">
        <title>Complete genome sequence of Corynebacterium casei LMG S-19264T (=DSM 44701T), isolated from a smear-ripened cheese.</title>
        <authorList>
            <consortium name="US DOE Joint Genome Institute (JGI-PGF)"/>
            <person name="Walter F."/>
            <person name="Albersmeier A."/>
            <person name="Kalinowski J."/>
            <person name="Ruckert C."/>
        </authorList>
    </citation>
    <scope>NUCLEOTIDE SEQUENCE</scope>
    <source>
        <strain evidence="1">CGMCC 1.15371</strain>
    </source>
</reference>
<protein>
    <submittedName>
        <fullName evidence="1">Portal protein</fullName>
    </submittedName>
</protein>
<sequence length="495" mass="56483">MFKSIIQKVRGWMYRMGLIKGIKSLSDHKNITESDEHYNRIDIWNALYKGYYEDFHKIRYHTVDGEKTRRMNTLNMPKIVSQEMAALVFNEKCQINISDEELSNNIADVFKMNHFYKQLQRYLEYGFAHGGMAIKVYADDKGVRIGYATADCFVPVSNTSDEITEGVFVSESVKGKKYYTLLEWHTWEGTEYIVTNELYQSDSKIDLGIKVPLETLYPDIEEEVRVKNLSRPLFVYIKPNTANNFDTQSPLGISLYANSLDTLKSLDTAFDSFNREFRLGKKRILVPSSAIKTVLDPETQQMVRYFDANDEAYQSFNMGMDADAIKDISVELRVSEHISAINAFLNLLAMQVGFSAGTFTFDGQGVKTATEVVSENSKTFRTKNSHETLVEEGLKELIISICEVAHLYGFFEAPDDYEVAIDFDDSIAEDRKQNADYYSGLVGQGLMPKVRAIMRIFDLPEDEARRWFDEINQETATATASQVDMFGIGNQSGDD</sequence>
<dbReference type="Pfam" id="PF05133">
    <property type="entry name" value="SPP1_portal"/>
    <property type="match status" value="1"/>
</dbReference>
<dbReference type="InterPro" id="IPR006432">
    <property type="entry name" value="Phage_portal_A118-type"/>
</dbReference>
<dbReference type="InterPro" id="IPR021145">
    <property type="entry name" value="Portal_protein_SPP1_Gp6-like"/>
</dbReference>
<reference evidence="1" key="2">
    <citation type="submission" date="2020-09" db="EMBL/GenBank/DDBJ databases">
        <authorList>
            <person name="Sun Q."/>
            <person name="Zhou Y."/>
        </authorList>
    </citation>
    <scope>NUCLEOTIDE SEQUENCE</scope>
    <source>
        <strain evidence="1">CGMCC 1.15371</strain>
    </source>
</reference>
<evidence type="ECO:0000313" key="1">
    <source>
        <dbReference type="EMBL" id="GGE47720.1"/>
    </source>
</evidence>
<name>A0A8J3DX79_9BACL</name>